<accession>A0ABT0KDT7</accession>
<evidence type="ECO:0000313" key="1">
    <source>
        <dbReference type="EMBL" id="MCL1030191.1"/>
    </source>
</evidence>
<sequence>MNRHHRWITWCFNQGGCYREWRRGYCITYSITIRRRSRALARSSSQDRNIFSAGIKRIEQQYGSVDRYLEQEVGVTAQDIARLKQLYTE</sequence>
<dbReference type="InterPro" id="IPR026893">
    <property type="entry name" value="Tyr/Ser_Pase_IphP-type"/>
</dbReference>
<comment type="caution">
    <text evidence="1">The sequence shown here is derived from an EMBL/GenBank/DDBJ whole genome shotgun (WGS) entry which is preliminary data.</text>
</comment>
<proteinExistence type="predicted"/>
<dbReference type="Proteomes" id="UP001165275">
    <property type="component" value="Unassembled WGS sequence"/>
</dbReference>
<organism evidence="1 2">
    <name type="scientific">Serratia silvae</name>
    <dbReference type="NCBI Taxonomy" id="2824122"/>
    <lineage>
        <taxon>Bacteria</taxon>
        <taxon>Pseudomonadati</taxon>
        <taxon>Pseudomonadota</taxon>
        <taxon>Gammaproteobacteria</taxon>
        <taxon>Enterobacterales</taxon>
        <taxon>Yersiniaceae</taxon>
        <taxon>Serratia</taxon>
    </lineage>
</organism>
<dbReference type="Pfam" id="PF13350">
    <property type="entry name" value="Y_phosphatase3"/>
    <property type="match status" value="1"/>
</dbReference>
<dbReference type="Gene3D" id="3.90.190.10">
    <property type="entry name" value="Protein tyrosine phosphatase superfamily"/>
    <property type="match status" value="1"/>
</dbReference>
<reference evidence="1" key="1">
    <citation type="submission" date="2021-04" db="EMBL/GenBank/DDBJ databases">
        <title>Genome sequence of Serratia sp. arafor3.</title>
        <authorList>
            <person name="Besaury L."/>
        </authorList>
    </citation>
    <scope>NUCLEOTIDE SEQUENCE</scope>
    <source>
        <strain evidence="1">Arafor3</strain>
    </source>
</reference>
<gene>
    <name evidence="1" type="ORF">KAJ71_14320</name>
</gene>
<dbReference type="SUPFAM" id="SSF52799">
    <property type="entry name" value="(Phosphotyrosine protein) phosphatases II"/>
    <property type="match status" value="1"/>
</dbReference>
<evidence type="ECO:0000313" key="2">
    <source>
        <dbReference type="Proteomes" id="UP001165275"/>
    </source>
</evidence>
<protein>
    <submittedName>
        <fullName evidence="1">Tyrosine-protein phosphatase</fullName>
    </submittedName>
</protein>
<keyword evidence="2" id="KW-1185">Reference proteome</keyword>
<dbReference type="InterPro" id="IPR029021">
    <property type="entry name" value="Prot-tyrosine_phosphatase-like"/>
</dbReference>
<dbReference type="EMBL" id="JAGQDC010000011">
    <property type="protein sequence ID" value="MCL1030191.1"/>
    <property type="molecule type" value="Genomic_DNA"/>
</dbReference>
<name>A0ABT0KDT7_9GAMM</name>